<dbReference type="EMBL" id="KZ824281">
    <property type="protein sequence ID" value="RAL12835.1"/>
    <property type="molecule type" value="Genomic_DNA"/>
</dbReference>
<reference evidence="1 2" key="1">
    <citation type="submission" date="2018-02" db="EMBL/GenBank/DDBJ databases">
        <title>The genomes of Aspergillus section Nigri reveals drivers in fungal speciation.</title>
        <authorList>
            <consortium name="DOE Joint Genome Institute"/>
            <person name="Vesth T.C."/>
            <person name="Nybo J."/>
            <person name="Theobald S."/>
            <person name="Brandl J."/>
            <person name="Frisvad J.C."/>
            <person name="Nielsen K.F."/>
            <person name="Lyhne E.K."/>
            <person name="Kogle M.E."/>
            <person name="Kuo A."/>
            <person name="Riley R."/>
            <person name="Clum A."/>
            <person name="Nolan M."/>
            <person name="Lipzen A."/>
            <person name="Salamov A."/>
            <person name="Henrissat B."/>
            <person name="Wiebenga A."/>
            <person name="De vries R.P."/>
            <person name="Grigoriev I.V."/>
            <person name="Mortensen U.H."/>
            <person name="Andersen M.R."/>
            <person name="Baker S.E."/>
        </authorList>
    </citation>
    <scope>NUCLEOTIDE SEQUENCE [LARGE SCALE GENOMIC DNA]</scope>
    <source>
        <strain evidence="1 2">CBS 101889</strain>
    </source>
</reference>
<dbReference type="GeneID" id="37201936"/>
<protein>
    <submittedName>
        <fullName evidence="1">Uncharacterized protein</fullName>
    </submittedName>
</protein>
<dbReference type="AlphaFoldDB" id="A0A395HZD0"/>
<dbReference type="RefSeq" id="XP_025551989.1">
    <property type="nucleotide sequence ID" value="XM_025697647.1"/>
</dbReference>
<dbReference type="OrthoDB" id="5324651at2759"/>
<dbReference type="STRING" id="1450537.A0A395HZD0"/>
<evidence type="ECO:0000313" key="1">
    <source>
        <dbReference type="EMBL" id="RAL12835.1"/>
    </source>
</evidence>
<proteinExistence type="predicted"/>
<evidence type="ECO:0000313" key="2">
    <source>
        <dbReference type="Proteomes" id="UP000248961"/>
    </source>
</evidence>
<dbReference type="VEuPathDB" id="FungiDB:BO97DRAFT_434010"/>
<dbReference type="Proteomes" id="UP000248961">
    <property type="component" value="Unassembled WGS sequence"/>
</dbReference>
<organism evidence="1 2">
    <name type="scientific">Aspergillus homomorphus (strain CBS 101889)</name>
    <dbReference type="NCBI Taxonomy" id="1450537"/>
    <lineage>
        <taxon>Eukaryota</taxon>
        <taxon>Fungi</taxon>
        <taxon>Dikarya</taxon>
        <taxon>Ascomycota</taxon>
        <taxon>Pezizomycotina</taxon>
        <taxon>Eurotiomycetes</taxon>
        <taxon>Eurotiomycetidae</taxon>
        <taxon>Eurotiales</taxon>
        <taxon>Aspergillaceae</taxon>
        <taxon>Aspergillus</taxon>
        <taxon>Aspergillus subgen. Circumdati</taxon>
    </lineage>
</organism>
<sequence length="214" mass="24057">MCENFGAKHCQCQQLLEKHGWIEPKSLELHSWCRVILNCPDDLSSLLAAVQEEKRRDILNTCANVRHSAVHRRPQDFESVFRSLEAGIGLATMHRDATVLQHFQSLQSDFQAIIKETWSRKHALSDKLQTRLERISTEQARLKQTAMQDAKTEVDNCYREAGAKLADCVNAMPHKMASAAEAISDSDNFSEPDIDTILLEAEKTGIAPFAELPG</sequence>
<gene>
    <name evidence="1" type="ORF">BO97DRAFT_434010</name>
</gene>
<accession>A0A395HZD0</accession>
<keyword evidence="2" id="KW-1185">Reference proteome</keyword>
<name>A0A395HZD0_ASPHC</name>